<evidence type="ECO:0000256" key="2">
    <source>
        <dbReference type="ARBA" id="ARBA00022448"/>
    </source>
</evidence>
<accession>A0A5B9DYV5</accession>
<reference evidence="9 10" key="1">
    <citation type="submission" date="2019-08" db="EMBL/GenBank/DDBJ databases">
        <title>Complete genome sequence of Rhodanobacter glycinis strain T01E-68 isolated from tomato root.</title>
        <authorList>
            <person name="Weon H.-Y."/>
            <person name="Lee S.A."/>
        </authorList>
    </citation>
    <scope>NUCLEOTIDE SEQUENCE [LARGE SCALE GENOMIC DNA]</scope>
    <source>
        <strain evidence="9 10">T01E-68</strain>
    </source>
</reference>
<dbReference type="Gene3D" id="2.40.170.20">
    <property type="entry name" value="TonB-dependent receptor, beta-barrel domain"/>
    <property type="match status" value="1"/>
</dbReference>
<dbReference type="Proteomes" id="UP000321807">
    <property type="component" value="Chromosome"/>
</dbReference>
<keyword evidence="6" id="KW-0998">Cell outer membrane</keyword>
<dbReference type="SUPFAM" id="SSF117074">
    <property type="entry name" value="Hypothetical protein PA1324"/>
    <property type="match status" value="1"/>
</dbReference>
<proteinExistence type="predicted"/>
<comment type="subcellular location">
    <subcellularLocation>
        <location evidence="1">Cell outer membrane</location>
        <topology evidence="1">Multi-pass membrane protein</topology>
    </subcellularLocation>
</comment>
<dbReference type="InterPro" id="IPR013783">
    <property type="entry name" value="Ig-like_fold"/>
</dbReference>
<dbReference type="PROSITE" id="PS01156">
    <property type="entry name" value="TONB_DEPENDENT_REC_2"/>
    <property type="match status" value="1"/>
</dbReference>
<dbReference type="AlphaFoldDB" id="A0A5B9DYV5"/>
<dbReference type="KEGG" id="rgl:CS053_01635"/>
<dbReference type="Gene3D" id="2.60.40.10">
    <property type="entry name" value="Immunoglobulins"/>
    <property type="match status" value="1"/>
</dbReference>
<dbReference type="SUPFAM" id="SSF56935">
    <property type="entry name" value="Porins"/>
    <property type="match status" value="1"/>
</dbReference>
<keyword evidence="2" id="KW-0813">Transport</keyword>
<keyword evidence="5" id="KW-0472">Membrane</keyword>
<dbReference type="InterPro" id="IPR010917">
    <property type="entry name" value="TonB_rcpt_CS"/>
</dbReference>
<name>A0A5B9DYV5_9GAMM</name>
<evidence type="ECO:0000256" key="7">
    <source>
        <dbReference type="SAM" id="SignalP"/>
    </source>
</evidence>
<dbReference type="GO" id="GO:0044718">
    <property type="term" value="P:siderophore transmembrane transport"/>
    <property type="evidence" value="ECO:0007669"/>
    <property type="project" value="TreeGrafter"/>
</dbReference>
<protein>
    <submittedName>
        <fullName evidence="9">TonB-dependent receptor</fullName>
    </submittedName>
</protein>
<keyword evidence="4" id="KW-0812">Transmembrane</keyword>
<keyword evidence="3" id="KW-1134">Transmembrane beta strand</keyword>
<dbReference type="EMBL" id="CP042807">
    <property type="protein sequence ID" value="QEE23340.1"/>
    <property type="molecule type" value="Genomic_DNA"/>
</dbReference>
<dbReference type="GO" id="GO:0015344">
    <property type="term" value="F:siderophore uptake transmembrane transporter activity"/>
    <property type="evidence" value="ECO:0007669"/>
    <property type="project" value="TreeGrafter"/>
</dbReference>
<evidence type="ECO:0000313" key="9">
    <source>
        <dbReference type="EMBL" id="QEE23340.1"/>
    </source>
</evidence>
<dbReference type="InterPro" id="IPR036942">
    <property type="entry name" value="Beta-barrel_TonB_sf"/>
</dbReference>
<sequence>MSSRMALKRHLLSGLIVASLAASVAPTVLAQSADATLRGTGPANVTVTARNVATGAVRVTQTSKNGSYALVGLPPGTYTVDAGGAQRTVTLSVASVGTLDLTKSAATAASSTNTTTLGAVTVQGTTLEEMKTSEVGDTVTVQQIATLPQITRNFLEFADIVPGMAFQTENGKTSIHSGAQPDGNMNVYIDGVGQKNYVHGGAISGQAGPNHDGDEGNPFPQLAIGEYKVITSNYKAEYDQISSAAITAETKSGTNEFHGEAFETFNSSNWRAETPAEEYAGKKTNGLQREYGGSFGGPIIKDKLHFFVTYEAKEFSTPTTTTGSTNTYNNIPQNSFLPASAQAQLGPSAMPFKENLWFAKLDWEPTTSDRFELSTKLRTENQVYGASSTVAASALYKYSDKDKRIDARWQHSSDAWFNELMWNYENTLDSPSALTNTPATTYFWNYSNPVGQVLMINSQDPRQFFDARQMGNALSDNLTFNDINWHGDHVIKMGVKYKQVTLSNRDSSTAANYFYDVGPGGTESTPYEVVFGKLNNGLPLTAVSHNKQFGAYIQDDWDVTDKLQLNLGVRWDYERTPEWLDYRTPQSVLDALNAPSYQYNGQTINSSYAQTLSLGGVNVANYISTGSNRKAQKNEIQPRFGFSYDLNGDQEHVIFGGAGRAYDRNLFGLLSLENTKNALSEPQIYFESQSGAYNGSAAGAGVQCVPGAANGTSCFVWDPKYYDAANLQGLGSGVGEVDMVNNNLKSPYSDQFSLGMRNKLGDWNISTTLARILQYDTVVGWYGNRYPNGDFYQDGTQWGSPGVPGIGGLILWDNAGTTYQTQFLVSAEKPYTRESGWGMTIAYTFIHATENHPYSDPSYAFDLPKPEDYPFTTSSVAPKHRLVMTGTLDVPWGITLGAKLTLSTPIPNNTICGVGQYGTACGAQTVSGEAANAWPVTGVPRGGGRFLIGGPIFGYREIDLQATKNIDLGHGLKLQLRADALNVLNFHNYADVVVAYDNQGRYQPYYDPYGNIYGVPRTFKLTADLKF</sequence>
<evidence type="ECO:0000256" key="3">
    <source>
        <dbReference type="ARBA" id="ARBA00022452"/>
    </source>
</evidence>
<dbReference type="Pfam" id="PF25183">
    <property type="entry name" value="OMP_b-brl_4"/>
    <property type="match status" value="2"/>
</dbReference>
<dbReference type="InterPro" id="IPR039426">
    <property type="entry name" value="TonB-dep_rcpt-like"/>
</dbReference>
<dbReference type="InterPro" id="IPR057601">
    <property type="entry name" value="Oar-like_b-barrel"/>
</dbReference>
<feature type="domain" description="TonB-dependent transporter Oar-like beta-barrel" evidence="8">
    <location>
        <begin position="345"/>
        <end position="893"/>
    </location>
</feature>
<organism evidence="9 10">
    <name type="scientific">Rhodanobacter glycinis</name>
    <dbReference type="NCBI Taxonomy" id="582702"/>
    <lineage>
        <taxon>Bacteria</taxon>
        <taxon>Pseudomonadati</taxon>
        <taxon>Pseudomonadota</taxon>
        <taxon>Gammaproteobacteria</taxon>
        <taxon>Lysobacterales</taxon>
        <taxon>Rhodanobacteraceae</taxon>
        <taxon>Rhodanobacter</taxon>
    </lineage>
</organism>
<dbReference type="PANTHER" id="PTHR30069:SF46">
    <property type="entry name" value="OAR PROTEIN"/>
    <property type="match status" value="1"/>
</dbReference>
<evidence type="ECO:0000256" key="5">
    <source>
        <dbReference type="ARBA" id="ARBA00023136"/>
    </source>
</evidence>
<gene>
    <name evidence="9" type="ORF">CS053_01635</name>
</gene>
<feature type="signal peptide" evidence="7">
    <location>
        <begin position="1"/>
        <end position="30"/>
    </location>
</feature>
<dbReference type="PANTHER" id="PTHR30069">
    <property type="entry name" value="TONB-DEPENDENT OUTER MEMBRANE RECEPTOR"/>
    <property type="match status" value="1"/>
</dbReference>
<keyword evidence="7" id="KW-0732">Signal</keyword>
<keyword evidence="9" id="KW-0675">Receptor</keyword>
<evidence type="ECO:0000256" key="1">
    <source>
        <dbReference type="ARBA" id="ARBA00004571"/>
    </source>
</evidence>
<evidence type="ECO:0000256" key="4">
    <source>
        <dbReference type="ARBA" id="ARBA00022692"/>
    </source>
</evidence>
<evidence type="ECO:0000313" key="10">
    <source>
        <dbReference type="Proteomes" id="UP000321807"/>
    </source>
</evidence>
<feature type="domain" description="TonB-dependent transporter Oar-like beta-barrel" evidence="8">
    <location>
        <begin position="250"/>
        <end position="325"/>
    </location>
</feature>
<dbReference type="GO" id="GO:0009279">
    <property type="term" value="C:cell outer membrane"/>
    <property type="evidence" value="ECO:0007669"/>
    <property type="project" value="UniProtKB-SubCell"/>
</dbReference>
<feature type="chain" id="PRO_5022962609" evidence="7">
    <location>
        <begin position="31"/>
        <end position="1027"/>
    </location>
</feature>
<evidence type="ECO:0000259" key="8">
    <source>
        <dbReference type="Pfam" id="PF25183"/>
    </source>
</evidence>
<evidence type="ECO:0000256" key="6">
    <source>
        <dbReference type="ARBA" id="ARBA00023237"/>
    </source>
</evidence>